<organism evidence="1 2">
    <name type="scientific">Nitrospina watsonii</name>
    <dbReference type="NCBI Taxonomy" id="1323948"/>
    <lineage>
        <taxon>Bacteria</taxon>
        <taxon>Pseudomonadati</taxon>
        <taxon>Nitrospinota/Tectimicrobiota group</taxon>
        <taxon>Nitrospinota</taxon>
        <taxon>Nitrospinia</taxon>
        <taxon>Nitrospinales</taxon>
        <taxon>Nitrospinaceae</taxon>
        <taxon>Nitrospina</taxon>
    </lineage>
</organism>
<gene>
    <name evidence="1" type="ORF">NSPWAT_1978</name>
</gene>
<dbReference type="Proteomes" id="UP001157733">
    <property type="component" value="Chromosome"/>
</dbReference>
<dbReference type="EMBL" id="OX336137">
    <property type="protein sequence ID" value="CAI2718834.1"/>
    <property type="molecule type" value="Genomic_DNA"/>
</dbReference>
<sequence length="207" mass="23036">MNDRSPNTKSPREGLKWVKVARFLALPFSPHRVKTYRRVPRFEDVCIDGLLADGIEGVLLDADGTLGPHHTRTFPDSVVTHVKLMQAVGLKLALFTNAFEDRFEQFEGVPVVTNVPPKPDPEGFHTAMRDYLKLDDPAKVVMIGDNYITDGGAIDAGMRFIHVKPVPGDENTFHHTTRYLAELCARAWRPASTLTSKTNKTNSRAGV</sequence>
<protein>
    <submittedName>
        <fullName evidence="1">Uncharacterized protein</fullName>
    </submittedName>
</protein>
<evidence type="ECO:0000313" key="1">
    <source>
        <dbReference type="EMBL" id="CAI2718834.1"/>
    </source>
</evidence>
<reference evidence="1 2" key="1">
    <citation type="submission" date="2022-09" db="EMBL/GenBank/DDBJ databases">
        <authorList>
            <person name="Kop L."/>
        </authorList>
    </citation>
    <scope>NUCLEOTIDE SEQUENCE [LARGE SCALE GENOMIC DNA]</scope>
    <source>
        <strain evidence="1 2">347</strain>
    </source>
</reference>
<proteinExistence type="predicted"/>
<dbReference type="Gene3D" id="3.40.50.1000">
    <property type="entry name" value="HAD superfamily/HAD-like"/>
    <property type="match status" value="1"/>
</dbReference>
<dbReference type="InterPro" id="IPR036412">
    <property type="entry name" value="HAD-like_sf"/>
</dbReference>
<dbReference type="RefSeq" id="WP_282011707.1">
    <property type="nucleotide sequence ID" value="NZ_OX336137.1"/>
</dbReference>
<accession>A0ABN8VYL3</accession>
<name>A0ABN8VYL3_9BACT</name>
<keyword evidence="2" id="KW-1185">Reference proteome</keyword>
<dbReference type="Pfam" id="PF00702">
    <property type="entry name" value="Hydrolase"/>
    <property type="match status" value="1"/>
</dbReference>
<dbReference type="SUPFAM" id="SSF56784">
    <property type="entry name" value="HAD-like"/>
    <property type="match status" value="1"/>
</dbReference>
<dbReference type="InterPro" id="IPR023214">
    <property type="entry name" value="HAD_sf"/>
</dbReference>
<evidence type="ECO:0000313" key="2">
    <source>
        <dbReference type="Proteomes" id="UP001157733"/>
    </source>
</evidence>